<feature type="region of interest" description="Disordered" evidence="12">
    <location>
        <begin position="336"/>
        <end position="358"/>
    </location>
</feature>
<dbReference type="PANTHER" id="PTHR31167">
    <property type="entry name" value="SPINDLE AND CENTRIOLE ASSOCIATED PROTEIN 1 SPICE1"/>
    <property type="match status" value="1"/>
</dbReference>
<protein>
    <recommendedName>
        <fullName evidence="3">Spindle and centriole-associated protein 1</fullName>
    </recommendedName>
    <alternativeName>
        <fullName evidence="10">Coiled-coil domain-containing protein 52</fullName>
    </alternativeName>
</protein>
<feature type="coiled-coil region" evidence="11">
    <location>
        <begin position="380"/>
        <end position="414"/>
    </location>
</feature>
<feature type="region of interest" description="Disordered" evidence="12">
    <location>
        <begin position="522"/>
        <end position="581"/>
    </location>
</feature>
<feature type="compositionally biased region" description="Basic residues" evidence="12">
    <location>
        <begin position="287"/>
        <end position="298"/>
    </location>
</feature>
<feature type="region of interest" description="Disordered" evidence="12">
    <location>
        <begin position="700"/>
        <end position="764"/>
    </location>
</feature>
<keyword evidence="9" id="KW-0131">Cell cycle</keyword>
<keyword evidence="14" id="KW-1185">Reference proteome</keyword>
<feature type="compositionally biased region" description="Basic residues" evidence="12">
    <location>
        <begin position="13"/>
        <end position="26"/>
    </location>
</feature>
<dbReference type="PANTHER" id="PTHR31167:SF3">
    <property type="entry name" value="SPINDLE AND CENTRIOLE-ASSOCIATED PROTEIN 1"/>
    <property type="match status" value="1"/>
</dbReference>
<feature type="region of interest" description="Disordered" evidence="12">
    <location>
        <begin position="182"/>
        <end position="313"/>
    </location>
</feature>
<dbReference type="GeneTree" id="ENSGT00390000006207"/>
<feature type="compositionally biased region" description="Polar residues" evidence="12">
    <location>
        <begin position="188"/>
        <end position="197"/>
    </location>
</feature>
<dbReference type="Ensembl" id="ENSELUT00000088963.1">
    <property type="protein sequence ID" value="ENSELUP00000080636.1"/>
    <property type="gene ID" value="ENSELUG00000013826.3"/>
</dbReference>
<dbReference type="GO" id="GO:0005819">
    <property type="term" value="C:spindle"/>
    <property type="evidence" value="ECO:0007669"/>
    <property type="project" value="UniProtKB-SubCell"/>
</dbReference>
<evidence type="ECO:0000313" key="13">
    <source>
        <dbReference type="Ensembl" id="ENSELUP00000080636.1"/>
    </source>
</evidence>
<dbReference type="InterPro" id="IPR031387">
    <property type="entry name" value="SPICE1"/>
</dbReference>
<evidence type="ECO:0000256" key="7">
    <source>
        <dbReference type="ARBA" id="ARBA00023054"/>
    </source>
</evidence>
<evidence type="ECO:0000256" key="6">
    <source>
        <dbReference type="ARBA" id="ARBA00022776"/>
    </source>
</evidence>
<dbReference type="GO" id="GO:0051310">
    <property type="term" value="P:metaphase chromosome alignment"/>
    <property type="evidence" value="ECO:0007669"/>
    <property type="project" value="TreeGrafter"/>
</dbReference>
<dbReference type="Pfam" id="PF15678">
    <property type="entry name" value="SPICE"/>
    <property type="match status" value="1"/>
</dbReference>
<accession>A0AAY5JWF0</accession>
<dbReference type="GO" id="GO:0051301">
    <property type="term" value="P:cell division"/>
    <property type="evidence" value="ECO:0007669"/>
    <property type="project" value="UniProtKB-KW"/>
</dbReference>
<sequence length="781" mass="84450">MSFVRFGRSQHIQGKRSAVRSKKASSTKREWVSTVHDLSVHKATPEELSRRHDMHRSHNQAVAHWELKEKAMRRKRSNGLLGSPPPLDPASLNIIREVFSGQFQLQDVLARSDRAMAVVKDLFGDAPRRQTGFPSVTMAPDCGSDYDLPVLQKPETPTQLSLLSQSMMDPQALNELDDWEGEHCEQGSVPSTSNISDTDTRYRVNTRKMKAKSLTRGGTRQSNRNHQGSAVSPPQTPCGSGGTREQAALNATGKIQRVRSKQPLSEPEECSSLVSQVLNPDPPITHSARKSRPSKASRGRSTETGLDGLALSSLSGNQSSMGLLQGLLDQVEVELEGQGPEEPPTAPGGDGTAGAQRSTQGLTGFSVALVSTLVRLARLLRQRTEEAQKERKERRRLEEDMKEQRVLIDALTAETLALREESAVLQAGLQQRASGLEERLDAMVLALGGLGVLRGDGDDEARDAGSVATGQGAHTRAQTPTHRHPPPPQPPEPEHLSPRCSTDCPVTFCDLELPGLCPAVLLSPPRQRDNRPRSQTSAGCSLPLCNAPSLPTPSLASWPHPDSTPPEAPNSDPDPLFPQPSQDAVLSQIAELTRQNTLIRAQLGQFYPASPPPGSEVSKGQSSSRGSPGDKTEKRGSVTNGTGRTTPQAVGERETQPYEEEQETQQPVVSERPGSVEQRLLELNRQSAAARSRLLELIEQQKQSSFSSSVSPSVSPIPPLSGGLYPEPLAEQDLSPLGSRGSRLSAGMVSPQNLGAQSKRSRTPVDKLKGEGWFALSTHVK</sequence>
<feature type="compositionally biased region" description="Basic residues" evidence="12">
    <location>
        <begin position="204"/>
        <end position="213"/>
    </location>
</feature>
<feature type="region of interest" description="Disordered" evidence="12">
    <location>
        <begin position="1"/>
        <end position="26"/>
    </location>
</feature>
<comment type="subcellular location">
    <subcellularLocation>
        <location evidence="1">Cytoplasm</location>
        <location evidence="1">Cytoskeleton</location>
        <location evidence="1">Microtubule organizing center</location>
        <location evidence="1">Centrosome</location>
        <location evidence="1">Centriole</location>
    </subcellularLocation>
    <subcellularLocation>
        <location evidence="2">Cytoplasm</location>
        <location evidence="2">Cytoskeleton</location>
        <location evidence="2">Spindle</location>
    </subcellularLocation>
</comment>
<feature type="compositionally biased region" description="Polar residues" evidence="12">
    <location>
        <begin position="637"/>
        <end position="648"/>
    </location>
</feature>
<evidence type="ECO:0000256" key="2">
    <source>
        <dbReference type="ARBA" id="ARBA00004186"/>
    </source>
</evidence>
<evidence type="ECO:0000256" key="9">
    <source>
        <dbReference type="ARBA" id="ARBA00023306"/>
    </source>
</evidence>
<evidence type="ECO:0000256" key="5">
    <source>
        <dbReference type="ARBA" id="ARBA00022618"/>
    </source>
</evidence>
<evidence type="ECO:0000256" key="10">
    <source>
        <dbReference type="ARBA" id="ARBA00030722"/>
    </source>
</evidence>
<evidence type="ECO:0000256" key="11">
    <source>
        <dbReference type="SAM" id="Coils"/>
    </source>
</evidence>
<feature type="region of interest" description="Disordered" evidence="12">
    <location>
        <begin position="605"/>
        <end position="683"/>
    </location>
</feature>
<evidence type="ECO:0000256" key="1">
    <source>
        <dbReference type="ARBA" id="ARBA00004114"/>
    </source>
</evidence>
<dbReference type="GO" id="GO:0005814">
    <property type="term" value="C:centriole"/>
    <property type="evidence" value="ECO:0007669"/>
    <property type="project" value="UniProtKB-SubCell"/>
</dbReference>
<keyword evidence="8" id="KW-0206">Cytoskeleton</keyword>
<dbReference type="GO" id="GO:0046599">
    <property type="term" value="P:regulation of centriole replication"/>
    <property type="evidence" value="ECO:0007669"/>
    <property type="project" value="TreeGrafter"/>
</dbReference>
<name>A0AAY5JWF0_ESOLU</name>
<evidence type="ECO:0000313" key="14">
    <source>
        <dbReference type="Proteomes" id="UP000265140"/>
    </source>
</evidence>
<evidence type="ECO:0000256" key="12">
    <source>
        <dbReference type="SAM" id="MobiDB-lite"/>
    </source>
</evidence>
<dbReference type="AlphaFoldDB" id="A0AAY5JWF0"/>
<reference evidence="13 14" key="1">
    <citation type="submission" date="2020-02" db="EMBL/GenBank/DDBJ databases">
        <title>Esox lucius (northern pike) genome, fEsoLuc1, primary haplotype.</title>
        <authorList>
            <person name="Myers G."/>
            <person name="Karagic N."/>
            <person name="Meyer A."/>
            <person name="Pippel M."/>
            <person name="Reichard M."/>
            <person name="Winkler S."/>
            <person name="Tracey A."/>
            <person name="Sims Y."/>
            <person name="Howe K."/>
            <person name="Rhie A."/>
            <person name="Formenti G."/>
            <person name="Durbin R."/>
            <person name="Fedrigo O."/>
            <person name="Jarvis E.D."/>
        </authorList>
    </citation>
    <scope>NUCLEOTIDE SEQUENCE [LARGE SCALE GENOMIC DNA]</scope>
</reference>
<organism evidence="13 14">
    <name type="scientific">Esox lucius</name>
    <name type="common">Northern pike</name>
    <dbReference type="NCBI Taxonomy" id="8010"/>
    <lineage>
        <taxon>Eukaryota</taxon>
        <taxon>Metazoa</taxon>
        <taxon>Chordata</taxon>
        <taxon>Craniata</taxon>
        <taxon>Vertebrata</taxon>
        <taxon>Euteleostomi</taxon>
        <taxon>Actinopterygii</taxon>
        <taxon>Neopterygii</taxon>
        <taxon>Teleostei</taxon>
        <taxon>Protacanthopterygii</taxon>
        <taxon>Esociformes</taxon>
        <taxon>Esocidae</taxon>
        <taxon>Esox</taxon>
    </lineage>
</organism>
<reference evidence="13" key="3">
    <citation type="submission" date="2025-09" db="UniProtKB">
        <authorList>
            <consortium name="Ensembl"/>
        </authorList>
    </citation>
    <scope>IDENTIFICATION</scope>
</reference>
<feature type="compositionally biased region" description="Polar residues" evidence="12">
    <location>
        <begin position="216"/>
        <end position="233"/>
    </location>
</feature>
<keyword evidence="7 11" id="KW-0175">Coiled coil</keyword>
<keyword evidence="5" id="KW-0132">Cell division</keyword>
<keyword evidence="4" id="KW-0963">Cytoplasm</keyword>
<feature type="compositionally biased region" description="Low complexity" evidence="12">
    <location>
        <begin position="704"/>
        <end position="714"/>
    </location>
</feature>
<dbReference type="GO" id="GO:0090307">
    <property type="term" value="P:mitotic spindle assembly"/>
    <property type="evidence" value="ECO:0007669"/>
    <property type="project" value="InterPro"/>
</dbReference>
<evidence type="ECO:0000256" key="8">
    <source>
        <dbReference type="ARBA" id="ARBA00023212"/>
    </source>
</evidence>
<proteinExistence type="predicted"/>
<dbReference type="GO" id="GO:0005813">
    <property type="term" value="C:centrosome"/>
    <property type="evidence" value="ECO:0007669"/>
    <property type="project" value="TreeGrafter"/>
</dbReference>
<feature type="region of interest" description="Disordered" evidence="12">
    <location>
        <begin position="458"/>
        <end position="499"/>
    </location>
</feature>
<feature type="compositionally biased region" description="Low complexity" evidence="12">
    <location>
        <begin position="734"/>
        <end position="745"/>
    </location>
</feature>
<keyword evidence="6" id="KW-0498">Mitosis</keyword>
<dbReference type="Proteomes" id="UP000265140">
    <property type="component" value="Chromosome 21"/>
</dbReference>
<evidence type="ECO:0000256" key="3">
    <source>
        <dbReference type="ARBA" id="ARBA00018313"/>
    </source>
</evidence>
<reference evidence="13" key="2">
    <citation type="submission" date="2025-08" db="UniProtKB">
        <authorList>
            <consortium name="Ensembl"/>
        </authorList>
    </citation>
    <scope>IDENTIFICATION</scope>
</reference>
<evidence type="ECO:0000256" key="4">
    <source>
        <dbReference type="ARBA" id="ARBA00022490"/>
    </source>
</evidence>